<feature type="transmembrane region" description="Helical" evidence="6">
    <location>
        <begin position="83"/>
        <end position="103"/>
    </location>
</feature>
<reference evidence="7 8" key="1">
    <citation type="submission" date="2024-04" db="EMBL/GenBank/DDBJ databases">
        <title>Novel genus in family Flammeovirgaceae.</title>
        <authorList>
            <person name="Nguyen T.H."/>
            <person name="Vuong T.Q."/>
            <person name="Le H."/>
            <person name="Kim S.-G."/>
        </authorList>
    </citation>
    <scope>NUCLEOTIDE SEQUENCE [LARGE SCALE GENOMIC DNA]</scope>
    <source>
        <strain evidence="7 8">JCM 23209</strain>
    </source>
</reference>
<gene>
    <name evidence="7" type="ORF">AAG747_06450</name>
</gene>
<dbReference type="PANTHER" id="PTHR42948:SF1">
    <property type="entry name" value="TRANSPORTER"/>
    <property type="match status" value="1"/>
</dbReference>
<evidence type="ECO:0000313" key="7">
    <source>
        <dbReference type="EMBL" id="MEN7547538.1"/>
    </source>
</evidence>
<name>A0AAW9S127_9BACT</name>
<dbReference type="PANTHER" id="PTHR42948">
    <property type="entry name" value="TRANSPORTER"/>
    <property type="match status" value="1"/>
</dbReference>
<feature type="transmembrane region" description="Helical" evidence="6">
    <location>
        <begin position="360"/>
        <end position="380"/>
    </location>
</feature>
<keyword evidence="5 6" id="KW-0472">Membrane</keyword>
<accession>A0AAW9S127</accession>
<dbReference type="AlphaFoldDB" id="A0AAW9S127"/>
<dbReference type="InterPro" id="IPR037272">
    <property type="entry name" value="SNS_sf"/>
</dbReference>
<feature type="transmembrane region" description="Helical" evidence="6">
    <location>
        <begin position="386"/>
        <end position="406"/>
    </location>
</feature>
<evidence type="ECO:0000256" key="4">
    <source>
        <dbReference type="ARBA" id="ARBA00022989"/>
    </source>
</evidence>
<evidence type="ECO:0000256" key="1">
    <source>
        <dbReference type="ARBA" id="ARBA00004141"/>
    </source>
</evidence>
<dbReference type="SUPFAM" id="SSF161070">
    <property type="entry name" value="SNF-like"/>
    <property type="match status" value="1"/>
</dbReference>
<comment type="subcellular location">
    <subcellularLocation>
        <location evidence="1">Membrane</location>
        <topology evidence="1">Multi-pass membrane protein</topology>
    </subcellularLocation>
</comment>
<organism evidence="7 8">
    <name type="scientific">Rapidithrix thailandica</name>
    <dbReference type="NCBI Taxonomy" id="413964"/>
    <lineage>
        <taxon>Bacteria</taxon>
        <taxon>Pseudomonadati</taxon>
        <taxon>Bacteroidota</taxon>
        <taxon>Cytophagia</taxon>
        <taxon>Cytophagales</taxon>
        <taxon>Flammeovirgaceae</taxon>
        <taxon>Rapidithrix</taxon>
    </lineage>
</organism>
<feature type="transmembrane region" description="Helical" evidence="6">
    <location>
        <begin position="320"/>
        <end position="339"/>
    </location>
</feature>
<dbReference type="Pfam" id="PF00209">
    <property type="entry name" value="SNF"/>
    <property type="match status" value="1"/>
</dbReference>
<keyword evidence="8" id="KW-1185">Reference proteome</keyword>
<feature type="transmembrane region" description="Helical" evidence="6">
    <location>
        <begin position="12"/>
        <end position="30"/>
    </location>
</feature>
<proteinExistence type="predicted"/>
<dbReference type="PRINTS" id="PR00176">
    <property type="entry name" value="NANEUSMPORT"/>
</dbReference>
<dbReference type="NCBIfam" id="NF037979">
    <property type="entry name" value="Na_transp"/>
    <property type="match status" value="1"/>
</dbReference>
<feature type="transmembrane region" description="Helical" evidence="6">
    <location>
        <begin position="223"/>
        <end position="247"/>
    </location>
</feature>
<keyword evidence="3 6" id="KW-0812">Transmembrane</keyword>
<comment type="caution">
    <text evidence="7">The sequence shown here is derived from an EMBL/GenBank/DDBJ whole genome shotgun (WGS) entry which is preliminary data.</text>
</comment>
<keyword evidence="2" id="KW-0813">Transport</keyword>
<feature type="transmembrane region" description="Helical" evidence="6">
    <location>
        <begin position="42"/>
        <end position="63"/>
    </location>
</feature>
<dbReference type="EMBL" id="JBDKWZ010000003">
    <property type="protein sequence ID" value="MEN7547538.1"/>
    <property type="molecule type" value="Genomic_DNA"/>
</dbReference>
<dbReference type="RefSeq" id="WP_346820326.1">
    <property type="nucleotide sequence ID" value="NZ_JBDKWZ010000003.1"/>
</dbReference>
<dbReference type="GO" id="GO:0016020">
    <property type="term" value="C:membrane"/>
    <property type="evidence" value="ECO:0007669"/>
    <property type="project" value="UniProtKB-SubCell"/>
</dbReference>
<feature type="transmembrane region" description="Helical" evidence="6">
    <location>
        <begin position="427"/>
        <end position="447"/>
    </location>
</feature>
<evidence type="ECO:0000256" key="3">
    <source>
        <dbReference type="ARBA" id="ARBA00022692"/>
    </source>
</evidence>
<protein>
    <submittedName>
        <fullName evidence="7">Sodium-dependent transporter</fullName>
    </submittedName>
</protein>
<feature type="transmembrane region" description="Helical" evidence="6">
    <location>
        <begin position="152"/>
        <end position="171"/>
    </location>
</feature>
<evidence type="ECO:0000256" key="2">
    <source>
        <dbReference type="ARBA" id="ARBA00022448"/>
    </source>
</evidence>
<feature type="transmembrane region" description="Helical" evidence="6">
    <location>
        <begin position="467"/>
        <end position="489"/>
    </location>
</feature>
<dbReference type="PROSITE" id="PS50267">
    <property type="entry name" value="NA_NEUROTRAN_SYMP_3"/>
    <property type="match status" value="1"/>
</dbReference>
<dbReference type="InterPro" id="IPR000175">
    <property type="entry name" value="Na/ntran_symport"/>
</dbReference>
<feature type="transmembrane region" description="Helical" evidence="6">
    <location>
        <begin position="183"/>
        <end position="203"/>
    </location>
</feature>
<feature type="transmembrane region" description="Helical" evidence="6">
    <location>
        <begin position="259"/>
        <end position="287"/>
    </location>
</feature>
<dbReference type="Proteomes" id="UP001403385">
    <property type="component" value="Unassembled WGS sequence"/>
</dbReference>
<keyword evidence="4 6" id="KW-1133">Transmembrane helix</keyword>
<evidence type="ECO:0000256" key="6">
    <source>
        <dbReference type="SAM" id="Phobius"/>
    </source>
</evidence>
<sequence length="520" mass="57525">MPIKEQFSSRWGLILASLGMAIGAGNLWRFPRLAGQYGGTFIILWILFLLIWSIPILLAEFSIGKRYRLGVIGSFASAAGKKYTWMGFFIAGCTLCITFYYSVVTAWAMNYLGFSIENAYHALTGGTTISQKLVEDPEFLKAHWTGISSSSMTTVVLHVVAVIIGAVFLYRGIQNGLEKVNKVLIPLLFGFLILISVLSLNVGNGIKGFEYMFTIRPELFNDPAVWLEALTQSAWSTGAGWGLMMTISSYSRDNEDVSLNIFISGFGNNTASLVSGMAILPAVFALAPSEAAAVSHLQAGNQALTFTIIPKLFAEIPGGAYLAVFFFAAFLIAAFSSLLPMIELFIKLMGDIGLSRHASAIRAAFFCILFGFPSAYSLDFFSNQDWVWGIGLVVSGMLIIFAALKYGLTKFKRELIDTDSQFSVSSIYFKVCMIINIFLGMTLIWWWMSRGYDEFPWFDAEGNWNVLSVYSNATIITQWGALLALGFFLNKFLYKKFKEENQKALNPEAKEAENVASLSE</sequence>
<evidence type="ECO:0000313" key="8">
    <source>
        <dbReference type="Proteomes" id="UP001403385"/>
    </source>
</evidence>
<evidence type="ECO:0000256" key="5">
    <source>
        <dbReference type="ARBA" id="ARBA00023136"/>
    </source>
</evidence>